<evidence type="ECO:0000313" key="3">
    <source>
        <dbReference type="Proteomes" id="UP001197214"/>
    </source>
</evidence>
<gene>
    <name evidence="2" type="ORF">KY084_15910</name>
</gene>
<protein>
    <submittedName>
        <fullName evidence="2">DUF427 domain-containing protein</fullName>
    </submittedName>
</protein>
<name>A0ABS6XRB9_9SPHN</name>
<dbReference type="InterPro" id="IPR007361">
    <property type="entry name" value="DUF427"/>
</dbReference>
<accession>A0ABS6XRB9</accession>
<sequence>MTKREKLTPGSDHPIAVAPYSSEVVVTAGSRRIARTRSALILQEATYPPVYYIPREDVDMSLLERSEHTSYCPYKGDASYYSIPALGETGQNSAWTYEAPFDAVAGIKDHLAFYTDRVSVELKD</sequence>
<feature type="domain" description="DUF427" evidence="1">
    <location>
        <begin position="25"/>
        <end position="115"/>
    </location>
</feature>
<evidence type="ECO:0000313" key="2">
    <source>
        <dbReference type="EMBL" id="MBW4332338.1"/>
    </source>
</evidence>
<comment type="caution">
    <text evidence="2">The sequence shown here is derived from an EMBL/GenBank/DDBJ whole genome shotgun (WGS) entry which is preliminary data.</text>
</comment>
<dbReference type="RefSeq" id="WP_219239440.1">
    <property type="nucleotide sequence ID" value="NZ_JAHWZX010000024.1"/>
</dbReference>
<reference evidence="2 3" key="1">
    <citation type="submission" date="2021-07" db="EMBL/GenBank/DDBJ databases">
        <title>Stakelama flava sp. nov., a novel endophytic bacterium isolated from branch of Kandelia candel.</title>
        <authorList>
            <person name="Tuo L."/>
        </authorList>
    </citation>
    <scope>NUCLEOTIDE SEQUENCE [LARGE SCALE GENOMIC DNA]</scope>
    <source>
        <strain evidence="2 3">CBK3Z-3</strain>
    </source>
</reference>
<dbReference type="Proteomes" id="UP001197214">
    <property type="component" value="Unassembled WGS sequence"/>
</dbReference>
<evidence type="ECO:0000259" key="1">
    <source>
        <dbReference type="Pfam" id="PF04248"/>
    </source>
</evidence>
<dbReference type="PANTHER" id="PTHR34310:SF9">
    <property type="entry name" value="BLR5716 PROTEIN"/>
    <property type="match status" value="1"/>
</dbReference>
<keyword evidence="3" id="KW-1185">Reference proteome</keyword>
<dbReference type="Pfam" id="PF04248">
    <property type="entry name" value="NTP_transf_9"/>
    <property type="match status" value="1"/>
</dbReference>
<dbReference type="PANTHER" id="PTHR34310">
    <property type="entry name" value="DUF427 DOMAIN PROTEIN (AFU_ORTHOLOGUE AFUA_3G02220)"/>
    <property type="match status" value="1"/>
</dbReference>
<proteinExistence type="predicted"/>
<organism evidence="2 3">
    <name type="scientific">Stakelama flava</name>
    <dbReference type="NCBI Taxonomy" id="2860338"/>
    <lineage>
        <taxon>Bacteria</taxon>
        <taxon>Pseudomonadati</taxon>
        <taxon>Pseudomonadota</taxon>
        <taxon>Alphaproteobacteria</taxon>
        <taxon>Sphingomonadales</taxon>
        <taxon>Sphingomonadaceae</taxon>
        <taxon>Stakelama</taxon>
    </lineage>
</organism>
<dbReference type="EMBL" id="JAHWZX010000024">
    <property type="protein sequence ID" value="MBW4332338.1"/>
    <property type="molecule type" value="Genomic_DNA"/>
</dbReference>